<dbReference type="PANTHER" id="PTHR11699">
    <property type="entry name" value="ALDEHYDE DEHYDROGENASE-RELATED"/>
    <property type="match status" value="1"/>
</dbReference>
<dbReference type="Gene3D" id="3.40.605.10">
    <property type="entry name" value="Aldehyde Dehydrogenase, Chain A, domain 1"/>
    <property type="match status" value="1"/>
</dbReference>
<keyword evidence="2" id="KW-0560">Oxidoreductase</keyword>
<keyword evidence="5" id="KW-1185">Reference proteome</keyword>
<reference evidence="4" key="1">
    <citation type="submission" date="2020-11" db="EMBL/GenBank/DDBJ databases">
        <title>Novosphingobium aureum sp. nov., a marine bacterium isolated from sediment of a salt flat.</title>
        <authorList>
            <person name="Yoo Y."/>
            <person name="Kim J.-J."/>
        </authorList>
    </citation>
    <scope>NUCLEOTIDE SEQUENCE</scope>
    <source>
        <strain evidence="4">YJ-S2-02</strain>
    </source>
</reference>
<dbReference type="AlphaFoldDB" id="A0A931MLV6"/>
<evidence type="ECO:0000313" key="5">
    <source>
        <dbReference type="Proteomes" id="UP000617634"/>
    </source>
</evidence>
<dbReference type="GO" id="GO:0016620">
    <property type="term" value="F:oxidoreductase activity, acting on the aldehyde or oxo group of donors, NAD or NADP as acceptor"/>
    <property type="evidence" value="ECO:0007669"/>
    <property type="project" value="InterPro"/>
</dbReference>
<proteinExistence type="inferred from homology"/>
<dbReference type="InterPro" id="IPR016163">
    <property type="entry name" value="Ald_DH_C"/>
</dbReference>
<name>A0A931MLV6_9SPHN</name>
<dbReference type="EMBL" id="JADZGI010000003">
    <property type="protein sequence ID" value="MBH0114472.1"/>
    <property type="molecule type" value="Genomic_DNA"/>
</dbReference>
<organism evidence="4 5">
    <name type="scientific">Novosphingobium aureum</name>
    <dbReference type="NCBI Taxonomy" id="2792964"/>
    <lineage>
        <taxon>Bacteria</taxon>
        <taxon>Pseudomonadati</taxon>
        <taxon>Pseudomonadota</taxon>
        <taxon>Alphaproteobacteria</taxon>
        <taxon>Sphingomonadales</taxon>
        <taxon>Sphingomonadaceae</taxon>
        <taxon>Novosphingobium</taxon>
    </lineage>
</organism>
<dbReference type="Proteomes" id="UP000617634">
    <property type="component" value="Unassembled WGS sequence"/>
</dbReference>
<sequence length="506" mass="53733">MARLYEPDSIAVSAAHWIDGEIVEAGGASATRLEVVRPSDGKVHAQLPLADADTVDRAVLAARRAAPAWAALKPRERGRLLIRFGELVSAHAEEIGRLESVVSSRVQAEAGPIDVGTAAEYLRFYGEYCDKLEGTITASGREAFSLVAREPHGVVAIITPWNFPVILSTWKVAPALAAGNTVVLKPSEMTPFSMVRIAQLAIEAGIPAGVFNVVQGDGPVTGKALTTHPDVDYVTFTGSSQVGGRIMADIGASGIKPVALELGGKGAQLVFADCGPLDTVADHVTWGVTRNAGQLCYAGSRLVVHEAIADELVERVRTRMLALRPGATWDDATTLAPIISRKQVERMTGIVERALAAGAECLTGGEAFEQEGGQFFAPTMLAGVRPGMEACDEEIFGPVLTVETFADEEEGIALARAGRYGLSASVFSRDIERALAASRRLDAGTVWVNRWGRTAEMMTAPFGGFGRSGFGKEAGRQGIEGFSRQKAIWIDFAKTPDLAHSNDPRA</sequence>
<dbReference type="Pfam" id="PF00171">
    <property type="entry name" value="Aldedh"/>
    <property type="match status" value="1"/>
</dbReference>
<dbReference type="Gene3D" id="3.40.309.10">
    <property type="entry name" value="Aldehyde Dehydrogenase, Chain A, domain 2"/>
    <property type="match status" value="1"/>
</dbReference>
<evidence type="ECO:0000256" key="2">
    <source>
        <dbReference type="ARBA" id="ARBA00023002"/>
    </source>
</evidence>
<evidence type="ECO:0000259" key="3">
    <source>
        <dbReference type="Pfam" id="PF00171"/>
    </source>
</evidence>
<dbReference type="InterPro" id="IPR016161">
    <property type="entry name" value="Ald_DH/histidinol_DH"/>
</dbReference>
<gene>
    <name evidence="4" type="ORF">I5E68_16115</name>
</gene>
<comment type="caution">
    <text evidence="4">The sequence shown here is derived from an EMBL/GenBank/DDBJ whole genome shotgun (WGS) entry which is preliminary data.</text>
</comment>
<feature type="domain" description="Aldehyde dehydrogenase" evidence="3">
    <location>
        <begin position="31"/>
        <end position="488"/>
    </location>
</feature>
<dbReference type="InterPro" id="IPR016162">
    <property type="entry name" value="Ald_DH_N"/>
</dbReference>
<comment type="similarity">
    <text evidence="1">Belongs to the aldehyde dehydrogenase family.</text>
</comment>
<evidence type="ECO:0000256" key="1">
    <source>
        <dbReference type="ARBA" id="ARBA00009986"/>
    </source>
</evidence>
<accession>A0A931MLV6</accession>
<dbReference type="SUPFAM" id="SSF53720">
    <property type="entry name" value="ALDH-like"/>
    <property type="match status" value="1"/>
</dbReference>
<dbReference type="InterPro" id="IPR015590">
    <property type="entry name" value="Aldehyde_DH_dom"/>
</dbReference>
<dbReference type="RefSeq" id="WP_197165891.1">
    <property type="nucleotide sequence ID" value="NZ_JADZGI010000003.1"/>
</dbReference>
<evidence type="ECO:0000313" key="4">
    <source>
        <dbReference type="EMBL" id="MBH0114472.1"/>
    </source>
</evidence>
<protein>
    <submittedName>
        <fullName evidence="4">Aldehyde dehydrogenase</fullName>
    </submittedName>
</protein>
<dbReference type="FunFam" id="3.40.605.10:FF:000007">
    <property type="entry name" value="NAD/NADP-dependent betaine aldehyde dehydrogenase"/>
    <property type="match status" value="1"/>
</dbReference>